<dbReference type="InterPro" id="IPR001322">
    <property type="entry name" value="Lamin_tail_dom"/>
</dbReference>
<proteinExistence type="predicted"/>
<organism evidence="3 4">
    <name type="scientific">Chloropicon roscoffensis</name>
    <dbReference type="NCBI Taxonomy" id="1461544"/>
    <lineage>
        <taxon>Eukaryota</taxon>
        <taxon>Viridiplantae</taxon>
        <taxon>Chlorophyta</taxon>
        <taxon>Chloropicophyceae</taxon>
        <taxon>Chloropicales</taxon>
        <taxon>Chloropicaceae</taxon>
        <taxon>Chloropicon</taxon>
    </lineage>
</organism>
<dbReference type="Proteomes" id="UP001472866">
    <property type="component" value="Chromosome 10"/>
</dbReference>
<sequence>MPACKSLLLAACVASLVASQASAKVQFMKVLPEPGSGQQETIIIKNVGEKPVDLTGWSVVDKSQRAMNSYWFGGDSMTMTPQPVKWCSNWTKIEADQELTLRPFNRDRFSSAFDPCGFRFKLGYDGQLEIRNKDKKPVDIVAWSKAKPGMAVYRVGNDFIPFVENQDLKTSIRSAPVLSTFAKALHSTGLLDELLKEGADIKVEKDSWMAKHLARKGYEKTYYKGPWTVFAPSDAAFQEFMKEMGWMGMTLTEAELLAMPELEEILKYHIVLGQEWSSGLRDGTGVLSMKDGAEVSVFHGDAGEFLIHDNCVDRPSPDNFGCEMQAEWKKCDEDWVKDDGLFSGRPLGYCERSCGRCTCEGDQCGRADVYDISSSNGVLHVIDKVLYPAPVYEKPAAQWRSKAEMEAEMNGGAKDLKSIMTEGQ</sequence>
<accession>A0AAX4PE97</accession>
<dbReference type="SUPFAM" id="SSF82153">
    <property type="entry name" value="FAS1 domain"/>
    <property type="match status" value="1"/>
</dbReference>
<dbReference type="PANTHER" id="PTHR10900">
    <property type="entry name" value="PERIOSTIN-RELATED"/>
    <property type="match status" value="1"/>
</dbReference>
<dbReference type="AlphaFoldDB" id="A0AAX4PE97"/>
<dbReference type="InterPro" id="IPR000782">
    <property type="entry name" value="FAS1_domain"/>
</dbReference>
<reference evidence="3 4" key="1">
    <citation type="submission" date="2024-03" db="EMBL/GenBank/DDBJ databases">
        <title>Complete genome sequence of the green alga Chloropicon roscoffensis RCC1871.</title>
        <authorList>
            <person name="Lemieux C."/>
            <person name="Pombert J.-F."/>
            <person name="Otis C."/>
            <person name="Turmel M."/>
        </authorList>
    </citation>
    <scope>NUCLEOTIDE SEQUENCE [LARGE SCALE GENOMIC DNA]</scope>
    <source>
        <strain evidence="3 4">RCC1871</strain>
    </source>
</reference>
<feature type="signal peptide" evidence="1">
    <location>
        <begin position="1"/>
        <end position="23"/>
    </location>
</feature>
<dbReference type="SMART" id="SM00554">
    <property type="entry name" value="FAS1"/>
    <property type="match status" value="1"/>
</dbReference>
<dbReference type="Gene3D" id="2.30.180.10">
    <property type="entry name" value="FAS1 domain"/>
    <property type="match status" value="1"/>
</dbReference>
<dbReference type="Pfam" id="PF00932">
    <property type="entry name" value="LTD"/>
    <property type="match status" value="1"/>
</dbReference>
<keyword evidence="4" id="KW-1185">Reference proteome</keyword>
<dbReference type="EMBL" id="CP151510">
    <property type="protein sequence ID" value="WZN64675.1"/>
    <property type="molecule type" value="Genomic_DNA"/>
</dbReference>
<name>A0AAX4PE97_9CHLO</name>
<evidence type="ECO:0000313" key="4">
    <source>
        <dbReference type="Proteomes" id="UP001472866"/>
    </source>
</evidence>
<dbReference type="InterPro" id="IPR036378">
    <property type="entry name" value="FAS1_dom_sf"/>
</dbReference>
<feature type="chain" id="PRO_5043500693" evidence="1">
    <location>
        <begin position="24"/>
        <end position="424"/>
    </location>
</feature>
<dbReference type="PROSITE" id="PS50213">
    <property type="entry name" value="FAS1"/>
    <property type="match status" value="1"/>
</dbReference>
<dbReference type="Pfam" id="PF02469">
    <property type="entry name" value="Fasciclin"/>
    <property type="match status" value="1"/>
</dbReference>
<gene>
    <name evidence="3" type="ORF">HKI87_10g62320</name>
</gene>
<protein>
    <submittedName>
        <fullName evidence="3">FAS1 domain-containing protein</fullName>
    </submittedName>
</protein>
<feature type="domain" description="FAS1" evidence="2">
    <location>
        <begin position="165"/>
        <end position="386"/>
    </location>
</feature>
<dbReference type="InterPro" id="IPR050904">
    <property type="entry name" value="Adhesion/Biosynth-related"/>
</dbReference>
<evidence type="ECO:0000259" key="2">
    <source>
        <dbReference type="PROSITE" id="PS50213"/>
    </source>
</evidence>
<dbReference type="GO" id="GO:0005615">
    <property type="term" value="C:extracellular space"/>
    <property type="evidence" value="ECO:0007669"/>
    <property type="project" value="TreeGrafter"/>
</dbReference>
<dbReference type="PANTHER" id="PTHR10900:SF77">
    <property type="entry name" value="FI19380P1"/>
    <property type="match status" value="1"/>
</dbReference>
<evidence type="ECO:0000313" key="3">
    <source>
        <dbReference type="EMBL" id="WZN64675.1"/>
    </source>
</evidence>
<keyword evidence="1" id="KW-0732">Signal</keyword>
<evidence type="ECO:0000256" key="1">
    <source>
        <dbReference type="SAM" id="SignalP"/>
    </source>
</evidence>